<accession>A0A182WN80</accession>
<dbReference type="AlphaFoldDB" id="A0A182WN80"/>
<reference evidence="2" key="2">
    <citation type="submission" date="2020-05" db="UniProtKB">
        <authorList>
            <consortium name="EnsemblMetazoa"/>
        </authorList>
    </citation>
    <scope>IDENTIFICATION</scope>
    <source>
        <strain evidence="2">MINIMUS1</strain>
    </source>
</reference>
<reference evidence="3" key="1">
    <citation type="submission" date="2013-03" db="EMBL/GenBank/DDBJ databases">
        <title>The Genome Sequence of Anopheles minimus MINIMUS1.</title>
        <authorList>
            <consortium name="The Broad Institute Genomics Platform"/>
            <person name="Neafsey D.E."/>
            <person name="Walton C."/>
            <person name="Walker B."/>
            <person name="Young S.K."/>
            <person name="Zeng Q."/>
            <person name="Gargeya S."/>
            <person name="Fitzgerald M."/>
            <person name="Haas B."/>
            <person name="Abouelleil A."/>
            <person name="Allen A.W."/>
            <person name="Alvarado L."/>
            <person name="Arachchi H.M."/>
            <person name="Berlin A.M."/>
            <person name="Chapman S.B."/>
            <person name="Gainer-Dewar J."/>
            <person name="Goldberg J."/>
            <person name="Griggs A."/>
            <person name="Gujja S."/>
            <person name="Hansen M."/>
            <person name="Howarth C."/>
            <person name="Imamovic A."/>
            <person name="Ireland A."/>
            <person name="Larimer J."/>
            <person name="McCowan C."/>
            <person name="Murphy C."/>
            <person name="Pearson M."/>
            <person name="Poon T.W."/>
            <person name="Priest M."/>
            <person name="Roberts A."/>
            <person name="Saif S."/>
            <person name="Shea T."/>
            <person name="Sisk P."/>
            <person name="Sykes S."/>
            <person name="Wortman J."/>
            <person name="Nusbaum C."/>
            <person name="Birren B."/>
        </authorList>
    </citation>
    <scope>NUCLEOTIDE SEQUENCE [LARGE SCALE GENOMIC DNA]</scope>
    <source>
        <strain evidence="3">MINIMUS1</strain>
    </source>
</reference>
<dbReference type="EnsemblMetazoa" id="AMIN014178-RA">
    <property type="protein sequence ID" value="AMIN014178-PA"/>
    <property type="gene ID" value="AMIN014178"/>
</dbReference>
<feature type="chain" id="PRO_5008141724" evidence="1">
    <location>
        <begin position="23"/>
        <end position="61"/>
    </location>
</feature>
<keyword evidence="3" id="KW-1185">Reference proteome</keyword>
<feature type="signal peptide" evidence="1">
    <location>
        <begin position="1"/>
        <end position="22"/>
    </location>
</feature>
<keyword evidence="1" id="KW-0732">Signal</keyword>
<dbReference type="VEuPathDB" id="VectorBase:AMIN014178"/>
<evidence type="ECO:0000313" key="2">
    <source>
        <dbReference type="EnsemblMetazoa" id="AMIN014178-PA"/>
    </source>
</evidence>
<organism evidence="2 3">
    <name type="scientific">Anopheles minimus</name>
    <dbReference type="NCBI Taxonomy" id="112268"/>
    <lineage>
        <taxon>Eukaryota</taxon>
        <taxon>Metazoa</taxon>
        <taxon>Ecdysozoa</taxon>
        <taxon>Arthropoda</taxon>
        <taxon>Hexapoda</taxon>
        <taxon>Insecta</taxon>
        <taxon>Pterygota</taxon>
        <taxon>Neoptera</taxon>
        <taxon>Endopterygota</taxon>
        <taxon>Diptera</taxon>
        <taxon>Nematocera</taxon>
        <taxon>Culicoidea</taxon>
        <taxon>Culicidae</taxon>
        <taxon>Anophelinae</taxon>
        <taxon>Anopheles</taxon>
    </lineage>
</organism>
<dbReference type="Proteomes" id="UP000075920">
    <property type="component" value="Unassembled WGS sequence"/>
</dbReference>
<evidence type="ECO:0000256" key="1">
    <source>
        <dbReference type="SAM" id="SignalP"/>
    </source>
</evidence>
<protein>
    <submittedName>
        <fullName evidence="2">Uncharacterized protein</fullName>
    </submittedName>
</protein>
<sequence>MMKLFKLIFVFALLALFGSVTAGKLQGTTDIVDPPPYFPGFHEPPQGTCVNDFGTILPCPP</sequence>
<evidence type="ECO:0000313" key="3">
    <source>
        <dbReference type="Proteomes" id="UP000075920"/>
    </source>
</evidence>
<name>A0A182WN80_9DIPT</name>
<proteinExistence type="predicted"/>